<evidence type="ECO:0008006" key="4">
    <source>
        <dbReference type="Google" id="ProtNLM"/>
    </source>
</evidence>
<evidence type="ECO:0000256" key="1">
    <source>
        <dbReference type="SAM" id="MobiDB-lite"/>
    </source>
</evidence>
<dbReference type="EMBL" id="NKCZ01000114">
    <property type="protein sequence ID" value="POD82870.1"/>
    <property type="molecule type" value="Genomic_DNA"/>
</dbReference>
<comment type="caution">
    <text evidence="2">The sequence shown here is derived from an EMBL/GenBank/DDBJ whole genome shotgun (WGS) entry which is preliminary data.</text>
</comment>
<organism evidence="2 3">
    <name type="scientific">Lactiplantibacillus plantarum subsp. plantarum</name>
    <dbReference type="NCBI Taxonomy" id="337330"/>
    <lineage>
        <taxon>Bacteria</taxon>
        <taxon>Bacillati</taxon>
        <taxon>Bacillota</taxon>
        <taxon>Bacilli</taxon>
        <taxon>Lactobacillales</taxon>
        <taxon>Lactobacillaceae</taxon>
        <taxon>Lactiplantibacillus</taxon>
    </lineage>
</organism>
<name>A0A2S3U4X3_LACPN</name>
<feature type="region of interest" description="Disordered" evidence="1">
    <location>
        <begin position="60"/>
        <end position="79"/>
    </location>
</feature>
<protein>
    <recommendedName>
        <fullName evidence="4">Chromosome partitioning protein ParB</fullName>
    </recommendedName>
</protein>
<dbReference type="Proteomes" id="UP000236990">
    <property type="component" value="Unassembled WGS sequence"/>
</dbReference>
<sequence>MASKDKDNKALGRGIGALFADVNEPASEEAVVDLDLKDIHANPYHPGELLIRRHLRSSPARLKSPAFSSQSLYDNRMPS</sequence>
<proteinExistence type="predicted"/>
<dbReference type="AlphaFoldDB" id="A0A2S3U4X3"/>
<evidence type="ECO:0000313" key="3">
    <source>
        <dbReference type="Proteomes" id="UP000236990"/>
    </source>
</evidence>
<evidence type="ECO:0000313" key="2">
    <source>
        <dbReference type="EMBL" id="POD82870.1"/>
    </source>
</evidence>
<accession>A0A2S3U4X3</accession>
<gene>
    <name evidence="2" type="ORF">S101258_02255</name>
</gene>
<reference evidence="2 3" key="1">
    <citation type="submission" date="2017-06" db="EMBL/GenBank/DDBJ databases">
        <title>Genome sequence of Lactobacillus plantarum subsp. plantarum strain SRCM101258.</title>
        <authorList>
            <person name="Cho S.H."/>
        </authorList>
    </citation>
    <scope>NUCLEOTIDE SEQUENCE [LARGE SCALE GENOMIC DNA]</scope>
    <source>
        <strain evidence="2 3">SRCM101258</strain>
    </source>
</reference>
<feature type="compositionally biased region" description="Polar residues" evidence="1">
    <location>
        <begin position="66"/>
        <end position="79"/>
    </location>
</feature>